<gene>
    <name evidence="1" type="ORF">S01H4_47961</name>
</gene>
<sequence length="196" mass="23216">FIHKKHTKVILWDNNLLASPYVEEIFEELIELNLGVDFNHGLDARLMTPKIAETLKKLDIKYVRMAYDRSYYKDEIKKAIDMLKDVGYRGRELFFYTLYNFNDTPEDFLERHKDLMRWGVVSYPMRYIPLRALEKDAFISKKWTAEELEMVADARRVIGVRGAFPPYKGLQLKILKAKTFNEAFKLRPVQKTKISV</sequence>
<evidence type="ECO:0000313" key="1">
    <source>
        <dbReference type="EMBL" id="GAH03315.1"/>
    </source>
</evidence>
<organism evidence="1">
    <name type="scientific">marine sediment metagenome</name>
    <dbReference type="NCBI Taxonomy" id="412755"/>
    <lineage>
        <taxon>unclassified sequences</taxon>
        <taxon>metagenomes</taxon>
        <taxon>ecological metagenomes</taxon>
    </lineage>
</organism>
<name>X1D4W4_9ZZZZ</name>
<reference evidence="1" key="1">
    <citation type="journal article" date="2014" name="Front. Microbiol.">
        <title>High frequency of phylogenetically diverse reductive dehalogenase-homologous genes in deep subseafloor sedimentary metagenomes.</title>
        <authorList>
            <person name="Kawai M."/>
            <person name="Futagami T."/>
            <person name="Toyoda A."/>
            <person name="Takaki Y."/>
            <person name="Nishi S."/>
            <person name="Hori S."/>
            <person name="Arai W."/>
            <person name="Tsubouchi T."/>
            <person name="Morono Y."/>
            <person name="Uchiyama I."/>
            <person name="Ito T."/>
            <person name="Fujiyama A."/>
            <person name="Inagaki F."/>
            <person name="Takami H."/>
        </authorList>
    </citation>
    <scope>NUCLEOTIDE SEQUENCE</scope>
    <source>
        <strain evidence="1">Expedition CK06-06</strain>
    </source>
</reference>
<accession>X1D4W4</accession>
<dbReference type="AlphaFoldDB" id="X1D4W4"/>
<dbReference type="EMBL" id="BART01026988">
    <property type="protein sequence ID" value="GAH03315.1"/>
    <property type="molecule type" value="Genomic_DNA"/>
</dbReference>
<proteinExistence type="predicted"/>
<dbReference type="InterPro" id="IPR058240">
    <property type="entry name" value="rSAM_sf"/>
</dbReference>
<protein>
    <recommendedName>
        <fullName evidence="2">Radical SAM core domain-containing protein</fullName>
    </recommendedName>
</protein>
<feature type="non-terminal residue" evidence="1">
    <location>
        <position position="1"/>
    </location>
</feature>
<comment type="caution">
    <text evidence="1">The sequence shown here is derived from an EMBL/GenBank/DDBJ whole genome shotgun (WGS) entry which is preliminary data.</text>
</comment>
<evidence type="ECO:0008006" key="2">
    <source>
        <dbReference type="Google" id="ProtNLM"/>
    </source>
</evidence>
<dbReference type="SUPFAM" id="SSF102114">
    <property type="entry name" value="Radical SAM enzymes"/>
    <property type="match status" value="1"/>
</dbReference>